<dbReference type="Pfam" id="PF00730">
    <property type="entry name" value="HhH-GPD"/>
    <property type="match status" value="1"/>
</dbReference>
<dbReference type="InterPro" id="IPR023170">
    <property type="entry name" value="HhH_base_excis_C"/>
</dbReference>
<accession>A0A1L8CY70</accession>
<evidence type="ECO:0000256" key="10">
    <source>
        <dbReference type="ARBA" id="ARBA00023239"/>
    </source>
</evidence>
<dbReference type="PIRSF" id="PIRSF001435">
    <property type="entry name" value="Nth"/>
    <property type="match status" value="1"/>
</dbReference>
<dbReference type="Gene3D" id="1.10.340.30">
    <property type="entry name" value="Hypothetical protein, domain 2"/>
    <property type="match status" value="1"/>
</dbReference>
<keyword evidence="8 12" id="KW-0238">DNA-binding</keyword>
<feature type="binding site" evidence="12">
    <location>
        <position position="210"/>
    </location>
    <ligand>
        <name>[4Fe-4S] cluster</name>
        <dbReference type="ChEBI" id="CHEBI:49883"/>
    </ligand>
</feature>
<evidence type="ECO:0000256" key="12">
    <source>
        <dbReference type="HAMAP-Rule" id="MF_00942"/>
    </source>
</evidence>
<dbReference type="PROSITE" id="PS01155">
    <property type="entry name" value="ENDONUCLEASE_III_2"/>
    <property type="match status" value="1"/>
</dbReference>
<keyword evidence="3 12" id="KW-0479">Metal-binding</keyword>
<dbReference type="HAMAP" id="MF_00942">
    <property type="entry name" value="Nth"/>
    <property type="match status" value="1"/>
</dbReference>
<evidence type="ECO:0000256" key="8">
    <source>
        <dbReference type="ARBA" id="ARBA00023125"/>
    </source>
</evidence>
<keyword evidence="6 12" id="KW-0408">Iron</keyword>
<keyword evidence="7 12" id="KW-0411">Iron-sulfur</keyword>
<dbReference type="FunFam" id="1.10.340.30:FF:000001">
    <property type="entry name" value="Endonuclease III"/>
    <property type="match status" value="1"/>
</dbReference>
<keyword evidence="9 12" id="KW-0234">DNA repair</keyword>
<evidence type="ECO:0000256" key="3">
    <source>
        <dbReference type="ARBA" id="ARBA00022723"/>
    </source>
</evidence>
<evidence type="ECO:0000256" key="5">
    <source>
        <dbReference type="ARBA" id="ARBA00022801"/>
    </source>
</evidence>
<feature type="domain" description="Helix-hairpin-helix DNA-binding motif class 1" evidence="13">
    <location>
        <begin position="132"/>
        <end position="151"/>
    </location>
</feature>
<evidence type="ECO:0000256" key="7">
    <source>
        <dbReference type="ARBA" id="ARBA00023014"/>
    </source>
</evidence>
<dbReference type="GO" id="GO:0019104">
    <property type="term" value="F:DNA N-glycosylase activity"/>
    <property type="evidence" value="ECO:0007669"/>
    <property type="project" value="UniProtKB-UniRule"/>
</dbReference>
<dbReference type="CDD" id="cd00056">
    <property type="entry name" value="ENDO3c"/>
    <property type="match status" value="1"/>
</dbReference>
<feature type="binding site" evidence="12">
    <location>
        <position position="226"/>
    </location>
    <ligand>
        <name>[4Fe-4S] cluster</name>
        <dbReference type="ChEBI" id="CHEBI:49883"/>
    </ligand>
</feature>
<keyword evidence="4 12" id="KW-0227">DNA damage</keyword>
<evidence type="ECO:0000256" key="1">
    <source>
        <dbReference type="ARBA" id="ARBA00008343"/>
    </source>
</evidence>
<sequence length="233" mass="26536">MVSNFAKPVENLSVTNAMKEWLNVTEKKVAKIVLELKKLFPEARTELNFSTIFQLVIAVVLSAQSTDRQVNKVTEKLFLLVKEPKDLLDLGEEELSRQIRSLGLYRSKAKNLIKLAKILETEYQGQVPDSFSDLIKLPGIGPKTAEVILGVGFNKPSFPVDTHVFRVARRLGLSKAKTPTGVSLDLKKIFPHRYWLDLHHRFIFFGRKICKAKKPNCAICPFMEFCHKEELNV</sequence>
<dbReference type="Pfam" id="PF00633">
    <property type="entry name" value="HHH"/>
    <property type="match status" value="1"/>
</dbReference>
<dbReference type="InterPro" id="IPR004036">
    <property type="entry name" value="Endonuclease-III-like_CS2"/>
</dbReference>
<evidence type="ECO:0000259" key="13">
    <source>
        <dbReference type="SMART" id="SM00278"/>
    </source>
</evidence>
<name>A0A1L8CY70_9THEO</name>
<comment type="catalytic activity">
    <reaction evidence="12">
        <text>2'-deoxyribonucleotide-(2'-deoxyribose 5'-phosphate)-2'-deoxyribonucleotide-DNA = a 3'-end 2'-deoxyribonucleotide-(2,3-dehydro-2,3-deoxyribose 5'-phosphate)-DNA + a 5'-end 5'-phospho-2'-deoxyribonucleoside-DNA + H(+)</text>
        <dbReference type="Rhea" id="RHEA:66592"/>
        <dbReference type="Rhea" id="RHEA-COMP:13180"/>
        <dbReference type="Rhea" id="RHEA-COMP:16897"/>
        <dbReference type="Rhea" id="RHEA-COMP:17067"/>
        <dbReference type="ChEBI" id="CHEBI:15378"/>
        <dbReference type="ChEBI" id="CHEBI:136412"/>
        <dbReference type="ChEBI" id="CHEBI:157695"/>
        <dbReference type="ChEBI" id="CHEBI:167181"/>
        <dbReference type="EC" id="4.2.99.18"/>
    </reaction>
</comment>
<dbReference type="EMBL" id="BDJK01000062">
    <property type="protein sequence ID" value="GAV23886.1"/>
    <property type="molecule type" value="Genomic_DNA"/>
</dbReference>
<dbReference type="FunFam" id="1.10.1670.10:FF:000001">
    <property type="entry name" value="Endonuclease III"/>
    <property type="match status" value="1"/>
</dbReference>
<dbReference type="SUPFAM" id="SSF48150">
    <property type="entry name" value="DNA-glycosylase"/>
    <property type="match status" value="1"/>
</dbReference>
<dbReference type="GO" id="GO:0140078">
    <property type="term" value="F:class I DNA-(apurinic or apyrimidinic site) endonuclease activity"/>
    <property type="evidence" value="ECO:0007669"/>
    <property type="project" value="UniProtKB-EC"/>
</dbReference>
<feature type="domain" description="HhH-GPD" evidence="14">
    <location>
        <begin position="61"/>
        <end position="208"/>
    </location>
</feature>
<dbReference type="GO" id="GO:0051539">
    <property type="term" value="F:4 iron, 4 sulfur cluster binding"/>
    <property type="evidence" value="ECO:0007669"/>
    <property type="project" value="UniProtKB-UniRule"/>
</dbReference>
<dbReference type="SMART" id="SM00478">
    <property type="entry name" value="ENDO3c"/>
    <property type="match status" value="1"/>
</dbReference>
<evidence type="ECO:0000259" key="14">
    <source>
        <dbReference type="SMART" id="SM00478"/>
    </source>
</evidence>
<keyword evidence="15" id="KW-0540">Nuclease</keyword>
<dbReference type="InterPro" id="IPR003651">
    <property type="entry name" value="Endonuclease3_FeS-loop_motif"/>
</dbReference>
<feature type="binding site" evidence="12">
    <location>
        <position position="220"/>
    </location>
    <ligand>
        <name>[4Fe-4S] cluster</name>
        <dbReference type="ChEBI" id="CHEBI:49883"/>
    </ligand>
</feature>
<dbReference type="InterPro" id="IPR000445">
    <property type="entry name" value="HhH_motif"/>
</dbReference>
<dbReference type="InterPro" id="IPR003583">
    <property type="entry name" value="Hlx-hairpin-Hlx_DNA-bd_motif"/>
</dbReference>
<dbReference type="InterPro" id="IPR003265">
    <property type="entry name" value="HhH-GPD_domain"/>
</dbReference>
<keyword evidence="10 12" id="KW-0456">Lyase</keyword>
<dbReference type="PANTHER" id="PTHR10359">
    <property type="entry name" value="A/G-SPECIFIC ADENINE GLYCOSYLASE/ENDONUCLEASE III"/>
    <property type="match status" value="1"/>
</dbReference>
<evidence type="ECO:0000256" key="6">
    <source>
        <dbReference type="ARBA" id="ARBA00023004"/>
    </source>
</evidence>
<evidence type="ECO:0000256" key="4">
    <source>
        <dbReference type="ARBA" id="ARBA00022763"/>
    </source>
</evidence>
<dbReference type="GO" id="GO:0006285">
    <property type="term" value="P:base-excision repair, AP site formation"/>
    <property type="evidence" value="ECO:0007669"/>
    <property type="project" value="TreeGrafter"/>
</dbReference>
<dbReference type="SMART" id="SM00278">
    <property type="entry name" value="HhH1"/>
    <property type="match status" value="1"/>
</dbReference>
<evidence type="ECO:0000313" key="16">
    <source>
        <dbReference type="Proteomes" id="UP000187485"/>
    </source>
</evidence>
<dbReference type="InterPro" id="IPR005759">
    <property type="entry name" value="Nth"/>
</dbReference>
<dbReference type="NCBIfam" id="TIGR01083">
    <property type="entry name" value="nth"/>
    <property type="match status" value="1"/>
</dbReference>
<comment type="caution">
    <text evidence="15">The sequence shown here is derived from an EMBL/GenBank/DDBJ whole genome shotgun (WGS) entry which is preliminary data.</text>
</comment>
<reference evidence="16" key="1">
    <citation type="submission" date="2016-12" db="EMBL/GenBank/DDBJ databases">
        <title>Draft Genome Sequences od Carboxydothermus pertinax and islandicus, Hydrogenogenic Carboxydotrophic Bacteria.</title>
        <authorList>
            <person name="Fukuyama Y."/>
            <person name="Ohmae K."/>
            <person name="Yoneda Y."/>
            <person name="Yoshida T."/>
            <person name="Sako Y."/>
        </authorList>
    </citation>
    <scope>NUCLEOTIDE SEQUENCE [LARGE SCALE GENOMIC DNA]</scope>
    <source>
        <strain evidence="16">Ug1</strain>
    </source>
</reference>
<dbReference type="GO" id="GO:0003677">
    <property type="term" value="F:DNA binding"/>
    <property type="evidence" value="ECO:0007669"/>
    <property type="project" value="UniProtKB-UniRule"/>
</dbReference>
<comment type="cofactor">
    <cofactor evidence="12">
        <name>[4Fe-4S] cluster</name>
        <dbReference type="ChEBI" id="CHEBI:49883"/>
    </cofactor>
    <text evidence="12">Binds 1 [4Fe-4S] cluster.</text>
</comment>
<feature type="binding site" evidence="12">
    <location>
        <position position="217"/>
    </location>
    <ligand>
        <name>[4Fe-4S] cluster</name>
        <dbReference type="ChEBI" id="CHEBI:49883"/>
    </ligand>
</feature>
<proteinExistence type="inferred from homology"/>
<dbReference type="AlphaFoldDB" id="A0A1L8CY70"/>
<keyword evidence="16" id="KW-1185">Reference proteome</keyword>
<gene>
    <name evidence="12" type="primary">nth</name>
    <name evidence="15" type="ORF">cpu_23960</name>
</gene>
<keyword evidence="2 12" id="KW-0004">4Fe-4S</keyword>
<evidence type="ECO:0000256" key="11">
    <source>
        <dbReference type="ARBA" id="ARBA00023295"/>
    </source>
</evidence>
<keyword evidence="15" id="KW-0255">Endonuclease</keyword>
<evidence type="ECO:0000256" key="2">
    <source>
        <dbReference type="ARBA" id="ARBA00022485"/>
    </source>
</evidence>
<evidence type="ECO:0000313" key="15">
    <source>
        <dbReference type="EMBL" id="GAV23886.1"/>
    </source>
</evidence>
<dbReference type="InterPro" id="IPR011257">
    <property type="entry name" value="DNA_glycosylase"/>
</dbReference>
<dbReference type="Pfam" id="PF10576">
    <property type="entry name" value="EndIII_4Fe-2S"/>
    <property type="match status" value="1"/>
</dbReference>
<dbReference type="PANTHER" id="PTHR10359:SF18">
    <property type="entry name" value="ENDONUCLEASE III"/>
    <property type="match status" value="1"/>
</dbReference>
<organism evidence="15 16">
    <name type="scientific">Carboxydothermus pertinax</name>
    <dbReference type="NCBI Taxonomy" id="870242"/>
    <lineage>
        <taxon>Bacteria</taxon>
        <taxon>Bacillati</taxon>
        <taxon>Bacillota</taxon>
        <taxon>Clostridia</taxon>
        <taxon>Thermoanaerobacterales</taxon>
        <taxon>Thermoanaerobacteraceae</taxon>
        <taxon>Carboxydothermus</taxon>
    </lineage>
</organism>
<comment type="function">
    <text evidence="12">DNA repair enzyme that has both DNA N-glycosylase activity and AP-lyase activity. The DNA N-glycosylase activity releases various damaged pyrimidines from DNA by cleaving the N-glycosidic bond, leaving an AP (apurinic/apyrimidinic) site. The AP-lyase activity cleaves the phosphodiester bond 3' to the AP site by a beta-elimination, leaving a 3'-terminal unsaturated sugar and a product with a terminal 5'-phosphate.</text>
</comment>
<dbReference type="Proteomes" id="UP000187485">
    <property type="component" value="Unassembled WGS sequence"/>
</dbReference>
<keyword evidence="5 12" id="KW-0378">Hydrolase</keyword>
<dbReference type="EC" id="4.2.99.18" evidence="12"/>
<dbReference type="STRING" id="870242.cpu_23960"/>
<dbReference type="GO" id="GO:0046872">
    <property type="term" value="F:metal ion binding"/>
    <property type="evidence" value="ECO:0007669"/>
    <property type="project" value="UniProtKB-KW"/>
</dbReference>
<evidence type="ECO:0000256" key="9">
    <source>
        <dbReference type="ARBA" id="ARBA00023204"/>
    </source>
</evidence>
<dbReference type="Gene3D" id="1.10.1670.10">
    <property type="entry name" value="Helix-hairpin-Helix base-excision DNA repair enzymes (C-terminal)"/>
    <property type="match status" value="1"/>
</dbReference>
<keyword evidence="11 12" id="KW-0326">Glycosidase</keyword>
<protein>
    <recommendedName>
        <fullName evidence="12">Endonuclease III</fullName>
        <ecNumber evidence="12">4.2.99.18</ecNumber>
    </recommendedName>
    <alternativeName>
        <fullName evidence="12">DNA-(apurinic or apyrimidinic site) lyase</fullName>
    </alternativeName>
</protein>
<comment type="similarity">
    <text evidence="1 12">Belongs to the Nth/MutY family.</text>
</comment>